<proteinExistence type="inferred from homology"/>
<dbReference type="Gene3D" id="3.20.20.70">
    <property type="entry name" value="Aldolase class I"/>
    <property type="match status" value="1"/>
</dbReference>
<comment type="pathway">
    <text evidence="2">Amino-acid biosynthesis; L-tryptophan biosynthesis; L-tryptophan from chorismate: step 4/5.</text>
</comment>
<dbReference type="Pfam" id="PF00218">
    <property type="entry name" value="IGPS"/>
    <property type="match status" value="1"/>
</dbReference>
<evidence type="ECO:0000256" key="7">
    <source>
        <dbReference type="ARBA" id="ARBA00023141"/>
    </source>
</evidence>
<dbReference type="InterPro" id="IPR045186">
    <property type="entry name" value="Indole-3-glycerol_P_synth"/>
</dbReference>
<dbReference type="EMBL" id="UOEX01000316">
    <property type="protein sequence ID" value="VAW40031.1"/>
    <property type="molecule type" value="Genomic_DNA"/>
</dbReference>
<name>A0A3B0VAX4_9ZZZZ</name>
<dbReference type="NCBIfam" id="NF001377">
    <property type="entry name" value="PRK00278.2-4"/>
    <property type="match status" value="1"/>
</dbReference>
<protein>
    <recommendedName>
        <fullName evidence="3">indole-3-glycerol-phosphate synthase</fullName>
        <ecNumber evidence="3">4.1.1.48</ecNumber>
    </recommendedName>
</protein>
<dbReference type="HAMAP" id="MF_00134_B">
    <property type="entry name" value="IGPS_B"/>
    <property type="match status" value="1"/>
</dbReference>
<dbReference type="FunFam" id="3.20.20.70:FF:000024">
    <property type="entry name" value="Indole-3-glycerol phosphate synthase"/>
    <property type="match status" value="1"/>
</dbReference>
<dbReference type="GO" id="GO:0004425">
    <property type="term" value="F:indole-3-glycerol-phosphate synthase activity"/>
    <property type="evidence" value="ECO:0007669"/>
    <property type="project" value="UniProtKB-EC"/>
</dbReference>
<evidence type="ECO:0000256" key="2">
    <source>
        <dbReference type="ARBA" id="ARBA00004696"/>
    </source>
</evidence>
<keyword evidence="7" id="KW-0057">Aromatic amino acid biosynthesis</keyword>
<keyword evidence="8 10" id="KW-0456">Lyase</keyword>
<evidence type="ECO:0000256" key="1">
    <source>
        <dbReference type="ARBA" id="ARBA00001633"/>
    </source>
</evidence>
<dbReference type="AlphaFoldDB" id="A0A3B0VAX4"/>
<sequence length="260" mass="28443">MILDTIVEYKRQEVAGLKAQGGPRPPDMEIAPPRGFKSALLNYEGVAVIAEAKKASPSKGLICPDFEPAAIARDYEKGGAQAMSVLTDEHFFQGSLSYIPAVRSAVNLPVLRKEFIIDEIQIREAALYGADAILLIAAILDDHEMADYLLQARELGLDVLVEAHDEREAERSLKAGADLIGINNRNLRDFTVDIETTFRVMAELPAAVPVVSESAIKDAADMRRLAEYGVCAALIGESLMRAPDRSQALRDLRQPFPVNQ</sequence>
<organism evidence="10">
    <name type="scientific">hydrothermal vent metagenome</name>
    <dbReference type="NCBI Taxonomy" id="652676"/>
    <lineage>
        <taxon>unclassified sequences</taxon>
        <taxon>metagenomes</taxon>
        <taxon>ecological metagenomes</taxon>
    </lineage>
</organism>
<evidence type="ECO:0000313" key="10">
    <source>
        <dbReference type="EMBL" id="VAW40031.1"/>
    </source>
</evidence>
<evidence type="ECO:0000256" key="4">
    <source>
        <dbReference type="ARBA" id="ARBA00022605"/>
    </source>
</evidence>
<gene>
    <name evidence="10" type="ORF">MNBD_DELTA03-731</name>
</gene>
<evidence type="ECO:0000256" key="3">
    <source>
        <dbReference type="ARBA" id="ARBA00012362"/>
    </source>
</evidence>
<evidence type="ECO:0000259" key="9">
    <source>
        <dbReference type="Pfam" id="PF00218"/>
    </source>
</evidence>
<dbReference type="EC" id="4.1.1.48" evidence="3"/>
<dbReference type="InterPro" id="IPR013798">
    <property type="entry name" value="Indole-3-glycerol_P_synth_dom"/>
</dbReference>
<dbReference type="CDD" id="cd00331">
    <property type="entry name" value="IGPS"/>
    <property type="match status" value="1"/>
</dbReference>
<keyword evidence="5" id="KW-0210">Decarboxylase</keyword>
<evidence type="ECO:0000256" key="5">
    <source>
        <dbReference type="ARBA" id="ARBA00022793"/>
    </source>
</evidence>
<keyword evidence="6" id="KW-0822">Tryptophan biosynthesis</keyword>
<evidence type="ECO:0000256" key="6">
    <source>
        <dbReference type="ARBA" id="ARBA00022822"/>
    </source>
</evidence>
<dbReference type="GO" id="GO:0004640">
    <property type="term" value="F:phosphoribosylanthranilate isomerase activity"/>
    <property type="evidence" value="ECO:0007669"/>
    <property type="project" value="TreeGrafter"/>
</dbReference>
<feature type="domain" description="Indole-3-glycerol phosphate synthase" evidence="9">
    <location>
        <begin position="3"/>
        <end position="252"/>
    </location>
</feature>
<evidence type="ECO:0000256" key="8">
    <source>
        <dbReference type="ARBA" id="ARBA00023239"/>
    </source>
</evidence>
<comment type="catalytic activity">
    <reaction evidence="1">
        <text>1-(2-carboxyphenylamino)-1-deoxy-D-ribulose 5-phosphate + H(+) = (1S,2R)-1-C-(indol-3-yl)glycerol 3-phosphate + CO2 + H2O</text>
        <dbReference type="Rhea" id="RHEA:23476"/>
        <dbReference type="ChEBI" id="CHEBI:15377"/>
        <dbReference type="ChEBI" id="CHEBI:15378"/>
        <dbReference type="ChEBI" id="CHEBI:16526"/>
        <dbReference type="ChEBI" id="CHEBI:58613"/>
        <dbReference type="ChEBI" id="CHEBI:58866"/>
        <dbReference type="EC" id="4.1.1.48"/>
    </reaction>
</comment>
<dbReference type="UniPathway" id="UPA00035">
    <property type="reaction ID" value="UER00043"/>
</dbReference>
<dbReference type="PANTHER" id="PTHR22854">
    <property type="entry name" value="TRYPTOPHAN BIOSYNTHESIS PROTEIN"/>
    <property type="match status" value="1"/>
</dbReference>
<dbReference type="PANTHER" id="PTHR22854:SF2">
    <property type="entry name" value="INDOLE-3-GLYCEROL-PHOSPHATE SYNTHASE"/>
    <property type="match status" value="1"/>
</dbReference>
<dbReference type="InterPro" id="IPR011060">
    <property type="entry name" value="RibuloseP-bd_barrel"/>
</dbReference>
<accession>A0A3B0VAX4</accession>
<reference evidence="10" key="1">
    <citation type="submission" date="2018-06" db="EMBL/GenBank/DDBJ databases">
        <authorList>
            <person name="Zhirakovskaya E."/>
        </authorList>
    </citation>
    <scope>NUCLEOTIDE SEQUENCE</scope>
</reference>
<dbReference type="SUPFAM" id="SSF51366">
    <property type="entry name" value="Ribulose-phoshate binding barrel"/>
    <property type="match status" value="1"/>
</dbReference>
<dbReference type="GO" id="GO:0000162">
    <property type="term" value="P:L-tryptophan biosynthetic process"/>
    <property type="evidence" value="ECO:0007669"/>
    <property type="project" value="UniProtKB-UniPathway"/>
</dbReference>
<keyword evidence="4" id="KW-0028">Amino-acid biosynthesis</keyword>
<dbReference type="InterPro" id="IPR013785">
    <property type="entry name" value="Aldolase_TIM"/>
</dbReference>